<comment type="caution">
    <text evidence="1">The sequence shown here is derived from an EMBL/GenBank/DDBJ whole genome shotgun (WGS) entry which is preliminary data.</text>
</comment>
<dbReference type="Proteomes" id="UP001374584">
    <property type="component" value="Unassembled WGS sequence"/>
</dbReference>
<keyword evidence="2" id="KW-1185">Reference proteome</keyword>
<evidence type="ECO:0000313" key="1">
    <source>
        <dbReference type="EMBL" id="KAK7325680.1"/>
    </source>
</evidence>
<evidence type="ECO:0000313" key="2">
    <source>
        <dbReference type="Proteomes" id="UP001374584"/>
    </source>
</evidence>
<organism evidence="1 2">
    <name type="scientific">Phaseolus coccineus</name>
    <name type="common">Scarlet runner bean</name>
    <name type="synonym">Phaseolus multiflorus</name>
    <dbReference type="NCBI Taxonomy" id="3886"/>
    <lineage>
        <taxon>Eukaryota</taxon>
        <taxon>Viridiplantae</taxon>
        <taxon>Streptophyta</taxon>
        <taxon>Embryophyta</taxon>
        <taxon>Tracheophyta</taxon>
        <taxon>Spermatophyta</taxon>
        <taxon>Magnoliopsida</taxon>
        <taxon>eudicotyledons</taxon>
        <taxon>Gunneridae</taxon>
        <taxon>Pentapetalae</taxon>
        <taxon>rosids</taxon>
        <taxon>fabids</taxon>
        <taxon>Fabales</taxon>
        <taxon>Fabaceae</taxon>
        <taxon>Papilionoideae</taxon>
        <taxon>50 kb inversion clade</taxon>
        <taxon>NPAAA clade</taxon>
        <taxon>indigoferoid/millettioid clade</taxon>
        <taxon>Phaseoleae</taxon>
        <taxon>Phaseolus</taxon>
    </lineage>
</organism>
<name>A0AAN9KXG7_PHACN</name>
<protein>
    <submittedName>
        <fullName evidence="1">Uncharacterized protein</fullName>
    </submittedName>
</protein>
<sequence length="206" mass="23106">MHSTRIEENFLSFQKNFKKFESSILFASLPEWDIRYLSQVQMKNFSRVRGLDSIPSSFPAKVAAVGNEFELDGNYETNFPLSRASYCVPEDLFLTPKVHLWEDHQSGMLGISANPHIRQCSFPESDRTGSLRRARGRPVLKHKAFTQIGKQEGFDAGIPLLESSRRGIRFICCKVVALSSIKRCSKAEGASKGFRIKAAPSAHLPA</sequence>
<proteinExistence type="predicted"/>
<dbReference type="AlphaFoldDB" id="A0AAN9KXG7"/>
<gene>
    <name evidence="1" type="ORF">VNO80_33946</name>
</gene>
<reference evidence="1 2" key="1">
    <citation type="submission" date="2024-01" db="EMBL/GenBank/DDBJ databases">
        <title>The genomes of 5 underutilized Papilionoideae crops provide insights into root nodulation and disease resistanc.</title>
        <authorList>
            <person name="Jiang F."/>
        </authorList>
    </citation>
    <scope>NUCLEOTIDE SEQUENCE [LARGE SCALE GENOMIC DNA]</scope>
    <source>
        <strain evidence="1">JINMINGXINNONG_FW02</strain>
        <tissue evidence="1">Leaves</tissue>
    </source>
</reference>
<dbReference type="EMBL" id="JAYMYR010000106">
    <property type="protein sequence ID" value="KAK7325680.1"/>
    <property type="molecule type" value="Genomic_DNA"/>
</dbReference>
<accession>A0AAN9KXG7</accession>